<accession>A0A238XHK7</accession>
<proteinExistence type="predicted"/>
<dbReference type="EMBL" id="FZNK01000005">
    <property type="protein sequence ID" value="SNR58170.1"/>
    <property type="molecule type" value="Genomic_DNA"/>
</dbReference>
<reference evidence="1 2" key="1">
    <citation type="submission" date="2017-06" db="EMBL/GenBank/DDBJ databases">
        <authorList>
            <person name="Kim H.J."/>
            <person name="Triplett B.A."/>
        </authorList>
    </citation>
    <scope>NUCLEOTIDE SEQUENCE [LARGE SCALE GENOMIC DNA]</scope>
    <source>
        <strain evidence="1 2">DSM 19316</strain>
    </source>
</reference>
<evidence type="ECO:0000313" key="1">
    <source>
        <dbReference type="EMBL" id="SNR58170.1"/>
    </source>
</evidence>
<gene>
    <name evidence="1" type="ORF">SAMN06266787_10543</name>
</gene>
<dbReference type="AlphaFoldDB" id="A0A238XHK7"/>
<dbReference type="Proteomes" id="UP000198297">
    <property type="component" value="Unassembled WGS sequence"/>
</dbReference>
<evidence type="ECO:0000313" key="2">
    <source>
        <dbReference type="Proteomes" id="UP000198297"/>
    </source>
</evidence>
<sequence length="48" mass="5397">MPRGTTIRVSQNEKQRLDEAGYQMTGTTEVPYGEILSLLMERAPDVDV</sequence>
<name>A0A238XHK7_HALEZ</name>
<protein>
    <submittedName>
        <fullName evidence="1">Uncharacterized protein</fullName>
    </submittedName>
</protein>
<organism evidence="1 2">
    <name type="scientific">Halorubrum ezzemoulense</name>
    <name type="common">Halorubrum chaoviator</name>
    <dbReference type="NCBI Taxonomy" id="337243"/>
    <lineage>
        <taxon>Archaea</taxon>
        <taxon>Methanobacteriati</taxon>
        <taxon>Methanobacteriota</taxon>
        <taxon>Stenosarchaea group</taxon>
        <taxon>Halobacteria</taxon>
        <taxon>Halobacteriales</taxon>
        <taxon>Haloferacaceae</taxon>
        <taxon>Halorubrum</taxon>
    </lineage>
</organism>